<sequence length="245" mass="25477">MSDPSVPDPARAPDFLDRLIARHTATAPATVRVRPRLPGPFERVEAVRARGAEPETDGVTAWPSAVPTAAPLRAEPRPGTEIRHHTEHERTVVRTEHSSVAAELPRPFPIEAPLLHPTAPLTAGPHPAPRAPARGHARPGPDTGGDRAAASAPAPLGVGAAPAAVVPMAARPSAADTTAARTAVRQSAGRRAGRAPEQVVRVEIGRLEVTAARPPTAGGTRQGARTAERPGSSLSLAEYLARGRE</sequence>
<dbReference type="Proteomes" id="UP000577386">
    <property type="component" value="Unassembled WGS sequence"/>
</dbReference>
<feature type="region of interest" description="Disordered" evidence="1">
    <location>
        <begin position="49"/>
        <end position="100"/>
    </location>
</feature>
<feature type="region of interest" description="Disordered" evidence="1">
    <location>
        <begin position="170"/>
        <end position="245"/>
    </location>
</feature>
<organism evidence="2 3">
    <name type="scientific">Streptomyces murinus</name>
    <dbReference type="NCBI Taxonomy" id="33900"/>
    <lineage>
        <taxon>Bacteria</taxon>
        <taxon>Bacillati</taxon>
        <taxon>Actinomycetota</taxon>
        <taxon>Actinomycetes</taxon>
        <taxon>Kitasatosporales</taxon>
        <taxon>Streptomycetaceae</taxon>
        <taxon>Streptomyces</taxon>
    </lineage>
</organism>
<accession>A0A7W3RIW9</accession>
<protein>
    <submittedName>
        <fullName evidence="2">Uncharacterized protein</fullName>
    </submittedName>
</protein>
<evidence type="ECO:0000313" key="3">
    <source>
        <dbReference type="Proteomes" id="UP000577386"/>
    </source>
</evidence>
<dbReference type="EMBL" id="JACJIJ010000002">
    <property type="protein sequence ID" value="MBA9051360.1"/>
    <property type="molecule type" value="Genomic_DNA"/>
</dbReference>
<evidence type="ECO:0000256" key="1">
    <source>
        <dbReference type="SAM" id="MobiDB-lite"/>
    </source>
</evidence>
<feature type="compositionally biased region" description="Basic and acidic residues" evidence="1">
    <location>
        <begin position="74"/>
        <end position="97"/>
    </location>
</feature>
<dbReference type="AlphaFoldDB" id="A0A7W3RIW9"/>
<feature type="region of interest" description="Disordered" evidence="1">
    <location>
        <begin position="118"/>
        <end position="154"/>
    </location>
</feature>
<evidence type="ECO:0000313" key="2">
    <source>
        <dbReference type="EMBL" id="MBA9051360.1"/>
    </source>
</evidence>
<gene>
    <name evidence="2" type="ORF">HDA42_000538</name>
</gene>
<dbReference type="GeneID" id="93979077"/>
<proteinExistence type="predicted"/>
<keyword evidence="3" id="KW-1185">Reference proteome</keyword>
<dbReference type="RefSeq" id="WP_182774687.1">
    <property type="nucleotide sequence ID" value="NZ_CP046623.1"/>
</dbReference>
<feature type="compositionally biased region" description="Low complexity" evidence="1">
    <location>
        <begin position="131"/>
        <end position="154"/>
    </location>
</feature>
<reference evidence="2 3" key="1">
    <citation type="submission" date="2020-08" db="EMBL/GenBank/DDBJ databases">
        <title>Sequencing the genomes of 1000 actinobacteria strains.</title>
        <authorList>
            <person name="Klenk H.-P."/>
        </authorList>
    </citation>
    <scope>NUCLEOTIDE SEQUENCE [LARGE SCALE GENOMIC DNA]</scope>
    <source>
        <strain evidence="2 3">DSM 41827</strain>
    </source>
</reference>
<comment type="caution">
    <text evidence="2">The sequence shown here is derived from an EMBL/GenBank/DDBJ whole genome shotgun (WGS) entry which is preliminary data.</text>
</comment>
<name>A0A7W3RIW9_STRMR</name>
<feature type="compositionally biased region" description="Low complexity" evidence="1">
    <location>
        <begin position="170"/>
        <end position="185"/>
    </location>
</feature>